<name>E0UM96_GLOV7</name>
<evidence type="ECO:0000313" key="1">
    <source>
        <dbReference type="EMBL" id="ADN18076.1"/>
    </source>
</evidence>
<dbReference type="HOGENOM" id="CLU_1872001_0_0_3"/>
<proteinExistence type="predicted"/>
<dbReference type="Proteomes" id="UP000008206">
    <property type="component" value="Plasmid Cy782202"/>
</dbReference>
<organism evidence="1 2">
    <name type="scientific">Gloeothece verrucosa (strain PCC 7822)</name>
    <name type="common">Cyanothece sp. (strain PCC 7822)</name>
    <dbReference type="NCBI Taxonomy" id="497965"/>
    <lineage>
        <taxon>Bacteria</taxon>
        <taxon>Bacillati</taxon>
        <taxon>Cyanobacteriota</taxon>
        <taxon>Cyanophyceae</taxon>
        <taxon>Oscillatoriophycideae</taxon>
        <taxon>Chroococcales</taxon>
        <taxon>Aphanothecaceae</taxon>
        <taxon>Gloeothece</taxon>
        <taxon>Gloeothece verrucosa</taxon>
    </lineage>
</organism>
<sequence length="136" mass="15825">MSSSIIDIEGTLSQLKILEPNINLEPEIEKYLRENEKVLSELVSYLKVPLEQKLPDEIKLFYNGILQTHLTYQPDYFRYYVNHVPNPKIAHEDIITQMYLFNGVLALFGIEDKVVVQRYSTELEAKISAYLSTQKT</sequence>
<evidence type="ECO:0000313" key="2">
    <source>
        <dbReference type="Proteomes" id="UP000008206"/>
    </source>
</evidence>
<dbReference type="KEGG" id="cyj:Cyan7822_6276"/>
<dbReference type="AlphaFoldDB" id="E0UM96"/>
<gene>
    <name evidence="1" type="ordered locus">Cyan7822_6276</name>
</gene>
<dbReference type="RefSeq" id="WP_013334824.1">
    <property type="nucleotide sequence ID" value="NC_014534.1"/>
</dbReference>
<reference evidence="2" key="1">
    <citation type="journal article" date="2011" name="MBio">
        <title>Novel metabolic attributes of the genus Cyanothece, comprising a group of unicellular nitrogen-fixing Cyanobacteria.</title>
        <authorList>
            <person name="Bandyopadhyay A."/>
            <person name="Elvitigala T."/>
            <person name="Welsh E."/>
            <person name="Stockel J."/>
            <person name="Liberton M."/>
            <person name="Min H."/>
            <person name="Sherman L.A."/>
            <person name="Pakrasi H.B."/>
        </authorList>
    </citation>
    <scope>NUCLEOTIDE SEQUENCE [LARGE SCALE GENOMIC DNA]</scope>
    <source>
        <strain evidence="2">PCC 7822</strain>
        <plasmid evidence="2">Cy782202</plasmid>
    </source>
</reference>
<keyword evidence="2" id="KW-1185">Reference proteome</keyword>
<keyword evidence="1" id="KW-0614">Plasmid</keyword>
<dbReference type="OrthoDB" id="9831390at2"/>
<geneLocation type="plasmid" evidence="1 2">
    <name>Cy782202</name>
</geneLocation>
<protein>
    <submittedName>
        <fullName evidence="1">Uncharacterized protein</fullName>
    </submittedName>
</protein>
<dbReference type="EMBL" id="CP002200">
    <property type="protein sequence ID" value="ADN18076.1"/>
    <property type="molecule type" value="Genomic_DNA"/>
</dbReference>
<accession>E0UM96</accession>